<protein>
    <submittedName>
        <fullName evidence="1">VOC family protein</fullName>
    </submittedName>
</protein>
<evidence type="ECO:0000313" key="2">
    <source>
        <dbReference type="Proteomes" id="UP001176471"/>
    </source>
</evidence>
<keyword evidence="2" id="KW-1185">Reference proteome</keyword>
<accession>A0ABT8ZQ85</accession>
<dbReference type="Proteomes" id="UP001176471">
    <property type="component" value="Unassembled WGS sequence"/>
</dbReference>
<dbReference type="EMBL" id="JAUQOM010000008">
    <property type="protein sequence ID" value="MDO7836346.1"/>
    <property type="molecule type" value="Genomic_DNA"/>
</dbReference>
<dbReference type="SUPFAM" id="SSF54593">
    <property type="entry name" value="Glyoxalase/Bleomycin resistance protein/Dihydroxybiphenyl dioxygenase"/>
    <property type="match status" value="1"/>
</dbReference>
<gene>
    <name evidence="1" type="ORF">Q4610_14950</name>
</gene>
<comment type="caution">
    <text evidence="1">The sequence shown here is derived from an EMBL/GenBank/DDBJ whole genome shotgun (WGS) entry which is preliminary data.</text>
</comment>
<name>A0ABT8ZQ85_9SPHN</name>
<evidence type="ECO:0000313" key="1">
    <source>
        <dbReference type="EMBL" id="MDO7836346.1"/>
    </source>
</evidence>
<dbReference type="Gene3D" id="3.10.180.10">
    <property type="entry name" value="2,3-Dihydroxybiphenyl 1,2-Dioxygenase, domain 1"/>
    <property type="match status" value="1"/>
</dbReference>
<sequence length="164" mass="18808">MHSVVRPPRALHPVGLLGYELFQLAYVTNDLERAVTLMGDNYAITNWSYIDAGVMRIALAWSNGQQIELIETATDQYQPLYDDWIDKKGDFVIRHHHFGYFVNSDEEWASLRGQIATAGRKTWMDIEIDTMKVIYIEAPELGHFLEYIYPTAEGRAYYGSIAAN</sequence>
<organism evidence="1 2">
    <name type="scientific">Sphingobium cyanobacteriorum</name>
    <dbReference type="NCBI Taxonomy" id="3063954"/>
    <lineage>
        <taxon>Bacteria</taxon>
        <taxon>Pseudomonadati</taxon>
        <taxon>Pseudomonadota</taxon>
        <taxon>Alphaproteobacteria</taxon>
        <taxon>Sphingomonadales</taxon>
        <taxon>Sphingomonadaceae</taxon>
        <taxon>Sphingobium</taxon>
    </lineage>
</organism>
<dbReference type="InterPro" id="IPR029068">
    <property type="entry name" value="Glyas_Bleomycin-R_OHBP_Dase"/>
</dbReference>
<dbReference type="RefSeq" id="WP_304536768.1">
    <property type="nucleotide sequence ID" value="NZ_JAUQOM010000008.1"/>
</dbReference>
<proteinExistence type="predicted"/>
<reference evidence="1" key="1">
    <citation type="submission" date="2023-07" db="EMBL/GenBank/DDBJ databases">
        <title>Bacterial whole genome sequence for Sphingobium sp. HBC34.</title>
        <authorList>
            <person name="Le V."/>
            <person name="Ko S.-R."/>
            <person name="Ahn C.-Y."/>
            <person name="Oh H.-M."/>
        </authorList>
    </citation>
    <scope>NUCLEOTIDE SEQUENCE</scope>
    <source>
        <strain evidence="1">HBC34</strain>
    </source>
</reference>